<dbReference type="InterPro" id="IPR027409">
    <property type="entry name" value="GroEL-like_apical_dom_sf"/>
</dbReference>
<keyword evidence="13" id="KW-1185">Reference proteome</keyword>
<gene>
    <name evidence="9 12" type="primary">groL</name>
    <name evidence="9" type="synonym">groEL</name>
    <name evidence="12" type="ORF">CW362_20705</name>
</gene>
<dbReference type="GO" id="GO:0051082">
    <property type="term" value="F:unfolded protein binding"/>
    <property type="evidence" value="ECO:0007669"/>
    <property type="project" value="UniProtKB-UniRule"/>
</dbReference>
<evidence type="ECO:0000256" key="2">
    <source>
        <dbReference type="ARBA" id="ARBA00004241"/>
    </source>
</evidence>
<dbReference type="SUPFAM" id="SSF48592">
    <property type="entry name" value="GroEL equatorial domain-like"/>
    <property type="match status" value="1"/>
</dbReference>
<feature type="binding site" evidence="9">
    <location>
        <position position="413"/>
    </location>
    <ligand>
        <name>ATP</name>
        <dbReference type="ChEBI" id="CHEBI:30616"/>
    </ligand>
</feature>
<reference evidence="12 13" key="1">
    <citation type="submission" date="2017-12" db="EMBL/GenBank/DDBJ databases">
        <title>Streptomyces populusis sp. nov., a novel endophytic actinobacterium isolated from stems of Populus adenopoda Maxim.</title>
        <authorList>
            <person name="Wang Z."/>
        </authorList>
    </citation>
    <scope>NUCLEOTIDE SEQUENCE [LARGE SCALE GENOMIC DNA]</scope>
    <source>
        <strain evidence="12 13">A249</strain>
    </source>
</reference>
<dbReference type="GO" id="GO:0009986">
    <property type="term" value="C:cell surface"/>
    <property type="evidence" value="ECO:0007669"/>
    <property type="project" value="UniProtKB-SubCell"/>
</dbReference>
<dbReference type="PROSITE" id="PS00296">
    <property type="entry name" value="CHAPERONINS_CPN60"/>
    <property type="match status" value="1"/>
</dbReference>
<dbReference type="GO" id="GO:0005737">
    <property type="term" value="C:cytoplasm"/>
    <property type="evidence" value="ECO:0007669"/>
    <property type="project" value="UniProtKB-SubCell"/>
</dbReference>
<comment type="similarity">
    <text evidence="3 9 10">Belongs to the chaperonin (HSP60) family.</text>
</comment>
<evidence type="ECO:0000256" key="11">
    <source>
        <dbReference type="RuleBase" id="RU000419"/>
    </source>
</evidence>
<dbReference type="PRINTS" id="PR00298">
    <property type="entry name" value="CHAPERONIN60"/>
</dbReference>
<dbReference type="PANTHER" id="PTHR45633">
    <property type="entry name" value="60 KDA HEAT SHOCK PROTEIN, MITOCHONDRIAL"/>
    <property type="match status" value="1"/>
</dbReference>
<sequence>MAKIIAFDEEARRGLERGMNQLADAVKVTLGPKGRNVVLEKKWGAPTITNDGVSIAKEIELEDPYEKIGAELVKEVAKKTDDVAGDGTTTATVLAQALVREGLRNVAAGANPMALKRGIEKAVEAVSGALLEQAKDVETKEQIASTASISAADTQIGELIAEAMDKVGKEGVITVEESQTFGLELELTEGMRFDKGYISAYFATDMERMEAVLDDPYILIANSKIANVKDLLPLLEKVMQSGKPLLIIAEDVEGEALSTLVVNKIRGTFKSVAVKAPGFGDRRKAMLGDIAILTGGEVISEEVGLKLENAGLDLLGRARKVVITKDETTIVDGSGSADQVAGRVNQIRAEIENSDSDYDREKLQERLAKLAGGVAVIKAGAATEVELKERKHRIEDAVRNAKAAVEEGIVAGGGVALLQASSVFEKLELSGDEATGANAVRLALEAPLKQIAVNGGLEGGVIVEKVRNLPVGHGLNAATGEYVDMIAEGIIDPAKVTRSALQNAASIAALFLTTEAVIADKPEKAAAPAGGGMPGGDMDF</sequence>
<dbReference type="SUPFAM" id="SSF54849">
    <property type="entry name" value="GroEL-intermediate domain like"/>
    <property type="match status" value="1"/>
</dbReference>
<dbReference type="NCBIfam" id="NF009489">
    <property type="entry name" value="PRK12851.1"/>
    <property type="match status" value="1"/>
</dbReference>
<dbReference type="OrthoDB" id="9766614at2"/>
<dbReference type="GO" id="GO:0009408">
    <property type="term" value="P:response to heat"/>
    <property type="evidence" value="ECO:0007669"/>
    <property type="project" value="UniProtKB-ARBA"/>
</dbReference>
<proteinExistence type="inferred from homology"/>
<dbReference type="InterPro" id="IPR018370">
    <property type="entry name" value="Chaperonin_Cpn60_CS"/>
</dbReference>
<dbReference type="AlphaFoldDB" id="A0A2I0SMD9"/>
<keyword evidence="7 9" id="KW-0413">Isomerase</keyword>
<dbReference type="Pfam" id="PF00118">
    <property type="entry name" value="Cpn60_TCP1"/>
    <property type="match status" value="1"/>
</dbReference>
<evidence type="ECO:0000256" key="10">
    <source>
        <dbReference type="RuleBase" id="RU000418"/>
    </source>
</evidence>
<keyword evidence="4 9" id="KW-0547">Nucleotide-binding</keyword>
<keyword evidence="9" id="KW-0963">Cytoplasm</keyword>
<dbReference type="Proteomes" id="UP000236178">
    <property type="component" value="Unassembled WGS sequence"/>
</dbReference>
<dbReference type="NCBIfam" id="NF000592">
    <property type="entry name" value="PRK00013.1"/>
    <property type="match status" value="1"/>
</dbReference>
<dbReference type="RefSeq" id="WP_103550993.1">
    <property type="nucleotide sequence ID" value="NZ_JBHJSK010000015.1"/>
</dbReference>
<name>A0A2I0SMD9_9ACTN</name>
<evidence type="ECO:0000256" key="1">
    <source>
        <dbReference type="ARBA" id="ARBA00004191"/>
    </source>
</evidence>
<comment type="caution">
    <text evidence="9">Lacks conserved residue(s) required for the propagation of feature annotation.</text>
</comment>
<dbReference type="InterPro" id="IPR027413">
    <property type="entry name" value="GROEL-like_equatorial_sf"/>
</dbReference>
<comment type="subunit">
    <text evidence="9 11">Forms a cylinder of 14 subunits composed of two heptameric rings stacked back-to-back. Interacts with the co-chaperonin GroES.</text>
</comment>
<comment type="caution">
    <text evidence="12">The sequence shown here is derived from an EMBL/GenBank/DDBJ whole genome shotgun (WGS) entry which is preliminary data.</text>
</comment>
<feature type="binding site" evidence="9">
    <location>
        <begin position="476"/>
        <end position="478"/>
    </location>
    <ligand>
        <name>ATP</name>
        <dbReference type="ChEBI" id="CHEBI:30616"/>
    </ligand>
</feature>
<accession>A0A2I0SMD9</accession>
<evidence type="ECO:0000256" key="7">
    <source>
        <dbReference type="ARBA" id="ARBA00023235"/>
    </source>
</evidence>
<comment type="subcellular location">
    <subcellularLocation>
        <location evidence="2">Cell surface</location>
    </subcellularLocation>
    <subcellularLocation>
        <location evidence="9">Cytoplasm</location>
    </subcellularLocation>
    <subcellularLocation>
        <location evidence="8">Secreted</location>
        <location evidence="8">Capsule</location>
    </subcellularLocation>
    <subcellularLocation>
        <location evidence="1">Secreted</location>
        <location evidence="1">Cell wall</location>
    </subcellularLocation>
</comment>
<dbReference type="NCBIfam" id="NF009487">
    <property type="entry name" value="PRK12849.1"/>
    <property type="match status" value="1"/>
</dbReference>
<evidence type="ECO:0000256" key="3">
    <source>
        <dbReference type="ARBA" id="ARBA00006607"/>
    </source>
</evidence>
<dbReference type="GO" id="GO:0042026">
    <property type="term" value="P:protein refolding"/>
    <property type="evidence" value="ECO:0007669"/>
    <property type="project" value="UniProtKB-UniRule"/>
</dbReference>
<evidence type="ECO:0000313" key="12">
    <source>
        <dbReference type="EMBL" id="PKT71092.1"/>
    </source>
</evidence>
<dbReference type="SUPFAM" id="SSF52029">
    <property type="entry name" value="GroEL apical domain-like"/>
    <property type="match status" value="1"/>
</dbReference>
<dbReference type="Gene3D" id="1.10.560.10">
    <property type="entry name" value="GroEL-like equatorial domain"/>
    <property type="match status" value="1"/>
</dbReference>
<evidence type="ECO:0000256" key="8">
    <source>
        <dbReference type="ARBA" id="ARBA00025702"/>
    </source>
</evidence>
<dbReference type="HAMAP" id="MF_00600">
    <property type="entry name" value="CH60"/>
    <property type="match status" value="1"/>
</dbReference>
<dbReference type="EMBL" id="PJOS01000039">
    <property type="protein sequence ID" value="PKT71092.1"/>
    <property type="molecule type" value="Genomic_DNA"/>
</dbReference>
<dbReference type="NCBIfam" id="TIGR02348">
    <property type="entry name" value="GroEL"/>
    <property type="match status" value="1"/>
</dbReference>
<dbReference type="CDD" id="cd03344">
    <property type="entry name" value="GroEL"/>
    <property type="match status" value="1"/>
</dbReference>
<organism evidence="12 13">
    <name type="scientific">Streptomyces populi</name>
    <dbReference type="NCBI Taxonomy" id="2058924"/>
    <lineage>
        <taxon>Bacteria</taxon>
        <taxon>Bacillati</taxon>
        <taxon>Actinomycetota</taxon>
        <taxon>Actinomycetes</taxon>
        <taxon>Kitasatosporales</taxon>
        <taxon>Streptomycetaceae</taxon>
        <taxon>Streptomyces</taxon>
    </lineage>
</organism>
<feature type="binding site" evidence="9">
    <location>
        <begin position="29"/>
        <end position="32"/>
    </location>
    <ligand>
        <name>ATP</name>
        <dbReference type="ChEBI" id="CHEBI:30616"/>
    </ligand>
</feature>
<dbReference type="EC" id="5.6.1.7" evidence="9"/>
<dbReference type="InterPro" id="IPR001844">
    <property type="entry name" value="Cpn60/GroEL"/>
</dbReference>
<keyword evidence="6 9" id="KW-0143">Chaperone</keyword>
<keyword evidence="5 9" id="KW-0067">ATP-binding</keyword>
<dbReference type="GO" id="GO:0042603">
    <property type="term" value="C:capsule"/>
    <property type="evidence" value="ECO:0007669"/>
    <property type="project" value="UniProtKB-SubCell"/>
</dbReference>
<dbReference type="InterPro" id="IPR002423">
    <property type="entry name" value="Cpn60/GroEL/TCP-1"/>
</dbReference>
<feature type="binding site" evidence="9">
    <location>
        <begin position="86"/>
        <end position="90"/>
    </location>
    <ligand>
        <name>ATP</name>
        <dbReference type="ChEBI" id="CHEBI:30616"/>
    </ligand>
</feature>
<comment type="function">
    <text evidence="9 11">Together with its co-chaperonin GroES, plays an essential role in assisting protein folding. The GroEL-GroES system forms a nano-cage that allows encapsulation of the non-native substrate proteins and provides a physical environment optimized to promote and accelerate protein folding.</text>
</comment>
<dbReference type="GO" id="GO:0140662">
    <property type="term" value="F:ATP-dependent protein folding chaperone"/>
    <property type="evidence" value="ECO:0007669"/>
    <property type="project" value="InterPro"/>
</dbReference>
<dbReference type="GO" id="GO:0016853">
    <property type="term" value="F:isomerase activity"/>
    <property type="evidence" value="ECO:0007669"/>
    <property type="project" value="UniProtKB-KW"/>
</dbReference>
<evidence type="ECO:0000256" key="6">
    <source>
        <dbReference type="ARBA" id="ARBA00023186"/>
    </source>
</evidence>
<dbReference type="Gene3D" id="3.30.260.10">
    <property type="entry name" value="TCP-1-like chaperonin intermediate domain"/>
    <property type="match status" value="1"/>
</dbReference>
<evidence type="ECO:0000313" key="13">
    <source>
        <dbReference type="Proteomes" id="UP000236178"/>
    </source>
</evidence>
<evidence type="ECO:0000256" key="9">
    <source>
        <dbReference type="HAMAP-Rule" id="MF_00600"/>
    </source>
</evidence>
<dbReference type="NCBIfam" id="NF009488">
    <property type="entry name" value="PRK12850.1"/>
    <property type="match status" value="1"/>
</dbReference>
<dbReference type="Gene3D" id="3.50.7.10">
    <property type="entry name" value="GroEL"/>
    <property type="match status" value="1"/>
</dbReference>
<evidence type="ECO:0000256" key="4">
    <source>
        <dbReference type="ARBA" id="ARBA00022741"/>
    </source>
</evidence>
<protein>
    <recommendedName>
        <fullName evidence="9">Chaperonin GroEL</fullName>
        <ecNumber evidence="9">5.6.1.7</ecNumber>
    </recommendedName>
    <alternativeName>
        <fullName evidence="9">60 kDa chaperonin</fullName>
    </alternativeName>
    <alternativeName>
        <fullName evidence="9">Chaperonin-60</fullName>
        <shortName evidence="9">Cpn60</shortName>
    </alternativeName>
</protein>
<dbReference type="InterPro" id="IPR027410">
    <property type="entry name" value="TCP-1-like_intermed_sf"/>
</dbReference>
<feature type="binding site" evidence="9">
    <location>
        <position position="492"/>
    </location>
    <ligand>
        <name>ATP</name>
        <dbReference type="ChEBI" id="CHEBI:30616"/>
    </ligand>
</feature>
<evidence type="ECO:0000256" key="5">
    <source>
        <dbReference type="ARBA" id="ARBA00022840"/>
    </source>
</evidence>
<dbReference type="GO" id="GO:0005524">
    <property type="term" value="F:ATP binding"/>
    <property type="evidence" value="ECO:0007669"/>
    <property type="project" value="UniProtKB-UniRule"/>
</dbReference>
<dbReference type="FunFam" id="3.50.7.10:FF:000001">
    <property type="entry name" value="60 kDa chaperonin"/>
    <property type="match status" value="1"/>
</dbReference>